<dbReference type="AlphaFoldDB" id="A0AAV5CDU5"/>
<organism evidence="2 3">
    <name type="scientific">Eleusine coracana subsp. coracana</name>
    <dbReference type="NCBI Taxonomy" id="191504"/>
    <lineage>
        <taxon>Eukaryota</taxon>
        <taxon>Viridiplantae</taxon>
        <taxon>Streptophyta</taxon>
        <taxon>Embryophyta</taxon>
        <taxon>Tracheophyta</taxon>
        <taxon>Spermatophyta</taxon>
        <taxon>Magnoliopsida</taxon>
        <taxon>Liliopsida</taxon>
        <taxon>Poales</taxon>
        <taxon>Poaceae</taxon>
        <taxon>PACMAD clade</taxon>
        <taxon>Chloridoideae</taxon>
        <taxon>Cynodonteae</taxon>
        <taxon>Eleusininae</taxon>
        <taxon>Eleusine</taxon>
    </lineage>
</organism>
<gene>
    <name evidence="2" type="primary">ga13119</name>
    <name evidence="2" type="ORF">PR202_ga13119</name>
</gene>
<evidence type="ECO:0000256" key="1">
    <source>
        <dbReference type="SAM" id="MobiDB-lite"/>
    </source>
</evidence>
<comment type="caution">
    <text evidence="2">The sequence shown here is derived from an EMBL/GenBank/DDBJ whole genome shotgun (WGS) entry which is preliminary data.</text>
</comment>
<protein>
    <submittedName>
        <fullName evidence="2">Uncharacterized protein</fullName>
    </submittedName>
</protein>
<reference evidence="2" key="2">
    <citation type="submission" date="2021-12" db="EMBL/GenBank/DDBJ databases">
        <title>Resequencing data analysis of finger millet.</title>
        <authorList>
            <person name="Hatakeyama M."/>
            <person name="Aluri S."/>
            <person name="Balachadran M.T."/>
            <person name="Sivarajan S.R."/>
            <person name="Poveda L."/>
            <person name="Shimizu-Inatsugi R."/>
            <person name="Schlapbach R."/>
            <person name="Sreeman S.M."/>
            <person name="Shimizu K.K."/>
        </authorList>
    </citation>
    <scope>NUCLEOTIDE SEQUENCE</scope>
</reference>
<name>A0AAV5CDU5_ELECO</name>
<keyword evidence="3" id="KW-1185">Reference proteome</keyword>
<evidence type="ECO:0000313" key="3">
    <source>
        <dbReference type="Proteomes" id="UP001054889"/>
    </source>
</evidence>
<feature type="region of interest" description="Disordered" evidence="1">
    <location>
        <begin position="45"/>
        <end position="77"/>
    </location>
</feature>
<reference evidence="2" key="1">
    <citation type="journal article" date="2018" name="DNA Res.">
        <title>Multiple hybrid de novo genome assembly of finger millet, an orphan allotetraploid crop.</title>
        <authorList>
            <person name="Hatakeyama M."/>
            <person name="Aluri S."/>
            <person name="Balachadran M.T."/>
            <person name="Sivarajan S.R."/>
            <person name="Patrignani A."/>
            <person name="Gruter S."/>
            <person name="Poveda L."/>
            <person name="Shimizu-Inatsugi R."/>
            <person name="Baeten J."/>
            <person name="Francoijs K.J."/>
            <person name="Nataraja K.N."/>
            <person name="Reddy Y.A.N."/>
            <person name="Phadnis S."/>
            <person name="Ravikumar R.L."/>
            <person name="Schlapbach R."/>
            <person name="Sreeman S.M."/>
            <person name="Shimizu K.K."/>
        </authorList>
    </citation>
    <scope>NUCLEOTIDE SEQUENCE</scope>
</reference>
<evidence type="ECO:0000313" key="2">
    <source>
        <dbReference type="EMBL" id="GJM96297.1"/>
    </source>
</evidence>
<sequence>MAVDLNLAPPKEDDGPGGHQMIHEVAAAQEMLDEAAVGQDMAHEAAAGNSHHVGAEQGPSFVDLNMEPYEPDEVDVSNANDEVPTFHLNDNLDDSDSEDDVYVEDFHVVFGRGSHQ</sequence>
<proteinExistence type="predicted"/>
<accession>A0AAV5CDU5</accession>
<dbReference type="Proteomes" id="UP001054889">
    <property type="component" value="Unassembled WGS sequence"/>
</dbReference>
<dbReference type="EMBL" id="BQKI01000006">
    <property type="protein sequence ID" value="GJM96297.1"/>
    <property type="molecule type" value="Genomic_DNA"/>
</dbReference>